<comment type="caution">
    <text evidence="2">The sequence shown here is derived from an EMBL/GenBank/DDBJ whole genome shotgun (WGS) entry which is preliminary data.</text>
</comment>
<organism evidence="2 3">
    <name type="scientific">Emticicia aquatica</name>
    <dbReference type="NCBI Taxonomy" id="1681835"/>
    <lineage>
        <taxon>Bacteria</taxon>
        <taxon>Pseudomonadati</taxon>
        <taxon>Bacteroidota</taxon>
        <taxon>Cytophagia</taxon>
        <taxon>Cytophagales</taxon>
        <taxon>Leadbetterellaceae</taxon>
        <taxon>Emticicia</taxon>
    </lineage>
</organism>
<dbReference type="SUPFAM" id="SSF54909">
    <property type="entry name" value="Dimeric alpha+beta barrel"/>
    <property type="match status" value="1"/>
</dbReference>
<protein>
    <recommendedName>
        <fullName evidence="1">DUF3291 domain-containing protein</fullName>
    </recommendedName>
</protein>
<dbReference type="RefSeq" id="WP_238806969.1">
    <property type="nucleotide sequence ID" value="NZ_CAKLPY010000002.1"/>
</dbReference>
<proteinExistence type="predicted"/>
<dbReference type="EMBL" id="CAKLPY010000002">
    <property type="protein sequence ID" value="CAH0996408.1"/>
    <property type="molecule type" value="Genomic_DNA"/>
</dbReference>
<dbReference type="InterPro" id="IPR011008">
    <property type="entry name" value="Dimeric_a/b-barrel"/>
</dbReference>
<dbReference type="Proteomes" id="UP000837932">
    <property type="component" value="Unassembled WGS sequence"/>
</dbReference>
<accession>A0ABM9ARU0</accession>
<dbReference type="Pfam" id="PF11695">
    <property type="entry name" value="DUF3291"/>
    <property type="match status" value="1"/>
</dbReference>
<sequence length="150" mass="17258">MAKFHLAQVNISKLLEPIDSPLLADFVAQLDEINALAEQSKGFVWRLKGDNENATALRVFDDEMIIINMSVWETMEDLKEFAFKTAHAMVMKDRNRWFEKPQDASLALWWIPENHIPTASEAKERLMSINKNGSTSFAFTFKHVFLPTID</sequence>
<name>A0ABM9ARU0_9BACT</name>
<gene>
    <name evidence="2" type="ORF">EMA8858_02540</name>
</gene>
<evidence type="ECO:0000313" key="2">
    <source>
        <dbReference type="EMBL" id="CAH0996408.1"/>
    </source>
</evidence>
<keyword evidence="3" id="KW-1185">Reference proteome</keyword>
<reference evidence="2" key="1">
    <citation type="submission" date="2021-12" db="EMBL/GenBank/DDBJ databases">
        <authorList>
            <person name="Rodrigo-Torres L."/>
            <person name="Arahal R. D."/>
            <person name="Lucena T."/>
        </authorList>
    </citation>
    <scope>NUCLEOTIDE SEQUENCE</scope>
    <source>
        <strain evidence="2">CECT 8858</strain>
    </source>
</reference>
<dbReference type="InterPro" id="IPR021708">
    <property type="entry name" value="DUF3291"/>
</dbReference>
<feature type="domain" description="DUF3291" evidence="1">
    <location>
        <begin position="6"/>
        <end position="143"/>
    </location>
</feature>
<evidence type="ECO:0000259" key="1">
    <source>
        <dbReference type="Pfam" id="PF11695"/>
    </source>
</evidence>
<evidence type="ECO:0000313" key="3">
    <source>
        <dbReference type="Proteomes" id="UP000837932"/>
    </source>
</evidence>